<sequence length="161" mass="17214">MKKLNSIIFYTLITPAISLATGSVLAEQSTTKNDQSTPRTSQAELQKQTDRKNMPGQAQVQKRGYIDTVPANGIQASNLIGADVRTSNNEDIGSVQDLIIDGNGQVVAIVVSVGGFLGMGEKDVAISWSNVTRSGSADDQQLRINATREDLTSATTFAKRD</sequence>
<feature type="domain" description="PRC-barrel" evidence="3">
    <location>
        <begin position="73"/>
        <end position="150"/>
    </location>
</feature>
<dbReference type="Pfam" id="PF05239">
    <property type="entry name" value="PRC"/>
    <property type="match status" value="1"/>
</dbReference>
<dbReference type="Gene3D" id="2.30.30.240">
    <property type="entry name" value="PRC-barrel domain"/>
    <property type="match status" value="1"/>
</dbReference>
<dbReference type="PANTHER" id="PTHR36505:SF1">
    <property type="entry name" value="BLR1072 PROTEIN"/>
    <property type="match status" value="1"/>
</dbReference>
<dbReference type="PATRIC" id="fig|336831.14.peg.431"/>
<dbReference type="InterPro" id="IPR011033">
    <property type="entry name" value="PRC_barrel-like_sf"/>
</dbReference>
<accession>A0A0M2V7Y6</accession>
<dbReference type="AlphaFoldDB" id="A0A0M2V7Y6"/>
<evidence type="ECO:0000313" key="4">
    <source>
        <dbReference type="EMBL" id="KKO45268.1"/>
    </source>
</evidence>
<dbReference type="Proteomes" id="UP000034228">
    <property type="component" value="Unassembled WGS sequence"/>
</dbReference>
<organism evidence="4 5">
    <name type="scientific">Arsukibacterium ikkense</name>
    <dbReference type="NCBI Taxonomy" id="336831"/>
    <lineage>
        <taxon>Bacteria</taxon>
        <taxon>Pseudomonadati</taxon>
        <taxon>Pseudomonadota</taxon>
        <taxon>Gammaproteobacteria</taxon>
        <taxon>Chromatiales</taxon>
        <taxon>Chromatiaceae</taxon>
        <taxon>Arsukibacterium</taxon>
    </lineage>
</organism>
<feature type="compositionally biased region" description="Polar residues" evidence="1">
    <location>
        <begin position="28"/>
        <end position="46"/>
    </location>
</feature>
<dbReference type="InterPro" id="IPR027275">
    <property type="entry name" value="PRC-brl_dom"/>
</dbReference>
<evidence type="ECO:0000259" key="3">
    <source>
        <dbReference type="Pfam" id="PF05239"/>
    </source>
</evidence>
<evidence type="ECO:0000313" key="5">
    <source>
        <dbReference type="Proteomes" id="UP000034228"/>
    </source>
</evidence>
<evidence type="ECO:0000256" key="1">
    <source>
        <dbReference type="SAM" id="MobiDB-lite"/>
    </source>
</evidence>
<reference evidence="4 5" key="1">
    <citation type="submission" date="2015-03" db="EMBL/GenBank/DDBJ databases">
        <title>Draft genome sequences of two protease-producing strains of Arsukibacterium isolated from two cold and alkaline environments.</title>
        <authorList>
            <person name="Lylloff J.E."/>
            <person name="Skov L.B."/>
            <person name="Jepsen M."/>
            <person name="Hallin P.F."/>
            <person name="Sorensen S.J."/>
            <person name="Stougaard P."/>
            <person name="Glaring M.A."/>
        </authorList>
    </citation>
    <scope>NUCLEOTIDE SEQUENCE [LARGE SCALE GENOMIC DNA]</scope>
    <source>
        <strain evidence="4 5">GCM72</strain>
    </source>
</reference>
<keyword evidence="2" id="KW-0732">Signal</keyword>
<dbReference type="RefSeq" id="WP_046557763.1">
    <property type="nucleotide sequence ID" value="NZ_LAHO01000010.1"/>
</dbReference>
<protein>
    <recommendedName>
        <fullName evidence="3">PRC-barrel domain-containing protein</fullName>
    </recommendedName>
</protein>
<proteinExistence type="predicted"/>
<feature type="chain" id="PRO_5005644633" description="PRC-barrel domain-containing protein" evidence="2">
    <location>
        <begin position="27"/>
        <end position="161"/>
    </location>
</feature>
<dbReference type="SUPFAM" id="SSF50346">
    <property type="entry name" value="PRC-barrel domain"/>
    <property type="match status" value="1"/>
</dbReference>
<dbReference type="PANTHER" id="PTHR36505">
    <property type="entry name" value="BLR1072 PROTEIN"/>
    <property type="match status" value="1"/>
</dbReference>
<dbReference type="STRING" id="336831.WG68_11110"/>
<dbReference type="OrthoDB" id="6366681at2"/>
<feature type="region of interest" description="Disordered" evidence="1">
    <location>
        <begin position="28"/>
        <end position="60"/>
    </location>
</feature>
<gene>
    <name evidence="4" type="ORF">WG68_11110</name>
</gene>
<evidence type="ECO:0000256" key="2">
    <source>
        <dbReference type="SAM" id="SignalP"/>
    </source>
</evidence>
<comment type="caution">
    <text evidence="4">The sequence shown here is derived from an EMBL/GenBank/DDBJ whole genome shotgun (WGS) entry which is preliminary data.</text>
</comment>
<name>A0A0M2V7Y6_9GAMM</name>
<keyword evidence="5" id="KW-1185">Reference proteome</keyword>
<feature type="signal peptide" evidence="2">
    <location>
        <begin position="1"/>
        <end position="26"/>
    </location>
</feature>
<dbReference type="EMBL" id="LAHO01000010">
    <property type="protein sequence ID" value="KKO45268.1"/>
    <property type="molecule type" value="Genomic_DNA"/>
</dbReference>